<gene>
    <name evidence="3" type="ORF">EMU01_20660</name>
</gene>
<dbReference type="Proteomes" id="UP000321175">
    <property type="component" value="Unassembled WGS sequence"/>
</dbReference>
<dbReference type="SUPFAM" id="SSF53098">
    <property type="entry name" value="Ribonuclease H-like"/>
    <property type="match status" value="1"/>
</dbReference>
<dbReference type="EMBL" id="BJWA01000015">
    <property type="protein sequence ID" value="GEL80922.1"/>
    <property type="molecule type" value="Genomic_DNA"/>
</dbReference>
<dbReference type="InterPro" id="IPR025948">
    <property type="entry name" value="HTH-like_dom"/>
</dbReference>
<reference evidence="3 4" key="1">
    <citation type="submission" date="2019-07" db="EMBL/GenBank/DDBJ databases">
        <title>Whole genome shotgun sequence of Enterococcus mundtii NBRC 100490.</title>
        <authorList>
            <person name="Hosoyama A."/>
            <person name="Uohara A."/>
            <person name="Ohji S."/>
            <person name="Ichikawa N."/>
        </authorList>
    </citation>
    <scope>NUCLEOTIDE SEQUENCE [LARGE SCALE GENOMIC DNA]</scope>
    <source>
        <strain evidence="3 4">NBRC 100490</strain>
    </source>
</reference>
<dbReference type="PANTHER" id="PTHR46889:SF4">
    <property type="entry name" value="TRANSPOSASE INSO FOR INSERTION SEQUENCE ELEMENT IS911B-RELATED"/>
    <property type="match status" value="1"/>
</dbReference>
<feature type="domain" description="Integrase catalytic" evidence="2">
    <location>
        <begin position="120"/>
        <end position="281"/>
    </location>
</feature>
<dbReference type="InterPro" id="IPR050900">
    <property type="entry name" value="Transposase_IS3/IS150/IS904"/>
</dbReference>
<dbReference type="PROSITE" id="PS50994">
    <property type="entry name" value="INTEGRASE"/>
    <property type="match status" value="1"/>
</dbReference>
<evidence type="ECO:0000313" key="3">
    <source>
        <dbReference type="EMBL" id="GEL80922.1"/>
    </source>
</evidence>
<dbReference type="Pfam" id="PF00665">
    <property type="entry name" value="rve"/>
    <property type="match status" value="1"/>
</dbReference>
<dbReference type="InterPro" id="IPR048020">
    <property type="entry name" value="Transpos_IS3"/>
</dbReference>
<comment type="caution">
    <text evidence="3">The sequence shown here is derived from an EMBL/GenBank/DDBJ whole genome shotgun (WGS) entry which is preliminary data.</text>
</comment>
<comment type="function">
    <text evidence="1">Involved in the transposition of the insertion sequence.</text>
</comment>
<protein>
    <submittedName>
        <fullName evidence="3">Transposase</fullName>
    </submittedName>
</protein>
<dbReference type="PANTHER" id="PTHR46889">
    <property type="entry name" value="TRANSPOSASE INSF FOR INSERTION SEQUENCE IS3B-RELATED"/>
    <property type="match status" value="1"/>
</dbReference>
<dbReference type="Pfam" id="PF13276">
    <property type="entry name" value="HTH_21"/>
    <property type="match status" value="1"/>
</dbReference>
<dbReference type="InterPro" id="IPR012337">
    <property type="entry name" value="RNaseH-like_sf"/>
</dbReference>
<dbReference type="InterPro" id="IPR036397">
    <property type="entry name" value="RNaseH_sf"/>
</dbReference>
<proteinExistence type="predicted"/>
<sequence>MVTLENIVHFINQHTNELSIVRLTELFGISRSTYYRNRNREFSALTLIEKRVHQLVVANHFLFGYRKIHALLNREMFVGINKVARIMKKYGWNCLAKVKKRKHAGKIHKTFDNLIQKNWTTNQPMEKLTTDITYLPFGKSMLYLSTIMDTFNSEIVAYQLSEQADTQLVVDTFNQLNHLKETTILHSDQGSTYTSKVFCELVKQKNVIQSMSRKGTPSDNAPIESFHSSLKSETFYISKEPIGSNNRVIEIVENYIYFWNNQRILAKLGYNSPIDYRMKGTN</sequence>
<keyword evidence="4" id="KW-1185">Reference proteome</keyword>
<dbReference type="InterPro" id="IPR001584">
    <property type="entry name" value="Integrase_cat-core"/>
</dbReference>
<evidence type="ECO:0000259" key="2">
    <source>
        <dbReference type="PROSITE" id="PS50994"/>
    </source>
</evidence>
<evidence type="ECO:0000256" key="1">
    <source>
        <dbReference type="ARBA" id="ARBA00002286"/>
    </source>
</evidence>
<name>A0ABQ0VHG0_ENTMU</name>
<dbReference type="NCBIfam" id="NF033516">
    <property type="entry name" value="transpos_IS3"/>
    <property type="match status" value="1"/>
</dbReference>
<evidence type="ECO:0000313" key="4">
    <source>
        <dbReference type="Proteomes" id="UP000321175"/>
    </source>
</evidence>
<organism evidence="3 4">
    <name type="scientific">Enterococcus mundtii</name>
    <dbReference type="NCBI Taxonomy" id="53346"/>
    <lineage>
        <taxon>Bacteria</taxon>
        <taxon>Bacillati</taxon>
        <taxon>Bacillota</taxon>
        <taxon>Bacilli</taxon>
        <taxon>Lactobacillales</taxon>
        <taxon>Enterococcaceae</taxon>
        <taxon>Enterococcus</taxon>
    </lineage>
</organism>
<dbReference type="Pfam" id="PF13333">
    <property type="entry name" value="rve_2"/>
    <property type="match status" value="1"/>
</dbReference>
<accession>A0ABQ0VHG0</accession>
<dbReference type="Gene3D" id="3.30.420.10">
    <property type="entry name" value="Ribonuclease H-like superfamily/Ribonuclease H"/>
    <property type="match status" value="1"/>
</dbReference>